<reference evidence="2 3" key="1">
    <citation type="submission" date="2015-09" db="EMBL/GenBank/DDBJ databases">
        <authorList>
            <consortium name="Pathogen Informatics"/>
        </authorList>
    </citation>
    <scope>NUCLEOTIDE SEQUENCE [LARGE SCALE GENOMIC DNA]</scope>
    <source>
        <strain evidence="2 3">2789STDY5608854</strain>
    </source>
</reference>
<evidence type="ECO:0000313" key="2">
    <source>
        <dbReference type="EMBL" id="CUN92109.1"/>
    </source>
</evidence>
<accession>A0A174AW02</accession>
<protein>
    <submittedName>
        <fullName evidence="2">Uncharacterized protein</fullName>
    </submittedName>
</protein>
<organism evidence="2 3">
    <name type="scientific">Flavonifractor plautii</name>
    <name type="common">Fusobacterium plautii</name>
    <dbReference type="NCBI Taxonomy" id="292800"/>
    <lineage>
        <taxon>Bacteria</taxon>
        <taxon>Bacillati</taxon>
        <taxon>Bacillota</taxon>
        <taxon>Clostridia</taxon>
        <taxon>Eubacteriales</taxon>
        <taxon>Oscillospiraceae</taxon>
        <taxon>Flavonifractor</taxon>
    </lineage>
</organism>
<feature type="region of interest" description="Disordered" evidence="1">
    <location>
        <begin position="184"/>
        <end position="297"/>
    </location>
</feature>
<dbReference type="Proteomes" id="UP000095746">
    <property type="component" value="Unassembled WGS sequence"/>
</dbReference>
<dbReference type="AlphaFoldDB" id="A0A174AW02"/>
<feature type="compositionally biased region" description="Gly residues" evidence="1">
    <location>
        <begin position="264"/>
        <end position="277"/>
    </location>
</feature>
<sequence>MCASGDRDSGAAACGGHRDGELSGGVFRHPYRQRQDPLLFHRGGGHGYGRTGALCAGLRRSGGSDHPSPPVPEQRAGILCPGGGRLYGSDRSRPCLGDGDGGLCPRGRLCEYGNRHRITGGQRQPHPDGALCGGGRGGYGPGQYRGDHLSRTGRYRHWDGRTGVRHVYGTLRRPRGRLCGVFLPQSGRGAERDGGSGLGGRRRLYGGRNSGQRHGAVHLRHPVRPGGLSAHPGGNRRHCRSDGDDLGERQPDQRRNQRLSLGRIGAGQPGPTGGQAGGLHRDGTRGRHGAGAPVQDR</sequence>
<feature type="compositionally biased region" description="Basic and acidic residues" evidence="1">
    <location>
        <begin position="240"/>
        <end position="255"/>
    </location>
</feature>
<gene>
    <name evidence="2" type="ORF">ERS852411_00689</name>
</gene>
<name>A0A174AW02_FLAPL</name>
<dbReference type="EMBL" id="CYZT01000026">
    <property type="protein sequence ID" value="CUN92109.1"/>
    <property type="molecule type" value="Genomic_DNA"/>
</dbReference>
<evidence type="ECO:0000313" key="3">
    <source>
        <dbReference type="Proteomes" id="UP000095746"/>
    </source>
</evidence>
<evidence type="ECO:0000256" key="1">
    <source>
        <dbReference type="SAM" id="MobiDB-lite"/>
    </source>
</evidence>
<proteinExistence type="predicted"/>